<feature type="compositionally biased region" description="Polar residues" evidence="1">
    <location>
        <begin position="578"/>
        <end position="610"/>
    </location>
</feature>
<feature type="compositionally biased region" description="Pro residues" evidence="1">
    <location>
        <begin position="63"/>
        <end position="80"/>
    </location>
</feature>
<evidence type="ECO:0000313" key="3">
    <source>
        <dbReference type="Proteomes" id="UP001362999"/>
    </source>
</evidence>
<keyword evidence="3" id="KW-1185">Reference proteome</keyword>
<feature type="compositionally biased region" description="Polar residues" evidence="1">
    <location>
        <begin position="618"/>
        <end position="635"/>
    </location>
</feature>
<dbReference type="Proteomes" id="UP001362999">
    <property type="component" value="Unassembled WGS sequence"/>
</dbReference>
<comment type="caution">
    <text evidence="2">The sequence shown here is derived from an EMBL/GenBank/DDBJ whole genome shotgun (WGS) entry which is preliminary data.</text>
</comment>
<dbReference type="AlphaFoldDB" id="A0AAW0AYV8"/>
<name>A0AAW0AYV8_9AGAR</name>
<evidence type="ECO:0000256" key="1">
    <source>
        <dbReference type="SAM" id="MobiDB-lite"/>
    </source>
</evidence>
<feature type="region of interest" description="Disordered" evidence="1">
    <location>
        <begin position="575"/>
        <end position="640"/>
    </location>
</feature>
<feature type="compositionally biased region" description="Low complexity" evidence="1">
    <location>
        <begin position="31"/>
        <end position="42"/>
    </location>
</feature>
<accession>A0AAW0AYV8</accession>
<feature type="compositionally biased region" description="Polar residues" evidence="1">
    <location>
        <begin position="47"/>
        <end position="59"/>
    </location>
</feature>
<feature type="compositionally biased region" description="Low complexity" evidence="1">
    <location>
        <begin position="10"/>
        <end position="24"/>
    </location>
</feature>
<feature type="region of interest" description="Disordered" evidence="1">
    <location>
        <begin position="1"/>
        <end position="100"/>
    </location>
</feature>
<gene>
    <name evidence="2" type="ORF">R3P38DRAFT_3274953</name>
</gene>
<proteinExistence type="predicted"/>
<reference evidence="2 3" key="1">
    <citation type="journal article" date="2024" name="J Genomics">
        <title>Draft genome sequencing and assembly of Favolaschia claudopus CIRM-BRFM 2984 isolated from oak limbs.</title>
        <authorList>
            <person name="Navarro D."/>
            <person name="Drula E."/>
            <person name="Chaduli D."/>
            <person name="Cazenave R."/>
            <person name="Ahrendt S."/>
            <person name="Wang J."/>
            <person name="Lipzen A."/>
            <person name="Daum C."/>
            <person name="Barry K."/>
            <person name="Grigoriev I.V."/>
            <person name="Favel A."/>
            <person name="Rosso M.N."/>
            <person name="Martin F."/>
        </authorList>
    </citation>
    <scope>NUCLEOTIDE SEQUENCE [LARGE SCALE GENOMIC DNA]</scope>
    <source>
        <strain evidence="2 3">CIRM-BRFM 2984</strain>
    </source>
</reference>
<sequence length="1056" mass="118191">MTSRGRAQQGSRRLPPGPSSSAPRRLPPGPDSAISSSSSSVPPFYPTTTNSRGRVQQEQVPRRLPPGPSPSEPSRLPPVPSVSSSSSPFTSDLGSQREFHNGPYRLVPLGILSQEEKDTLNSTAHFHGIVRNHMGIFLVFNAHRNALLALPPRSASRPDEVLYTTTWTHPTSCYLACTPLFPTYGGALLHVLDVSIRSLPMSSQVNGEETRWALTPAIIKKWTDLENLLIAVLESLSLQASRIQPRRYCPKAPRPSRFGYTSSYLDQSELVKVVSSSRDAFMPLFASVVMHFLLLDGSPQRDTWRSELMKTTRLHYRHIDSLDEAVGLVLRSPAGMIVDTSEGMVQELEWLFSLLLNGETKIHVPIYFFLGEDGQSATNRASWLENYSFMRHIAAYVQSDVRSLVNLPPSPVRMTEYVYIKSTFRRWGVLPNPDYLATIEPEPQLPPVELHSGQKQGQGYTEFFARRQERNAKILAAASGQAKQSYLARLEASKKQQCPSSKKGARVFIWEKINDFWVRKALTRNEVEDEWQNFTSSQRAFDEVKNEWDLCEPLDAGAVVVYDEDYDDDDDMIGWSGTHASSDNLPAEVRSSNSNLPATVPTQTQTSGCGSTAAPPAQAQSTLPLPAQTQTSDCESTAAPPVQVQSTFSLQNTSILGDGNAALQHLDVYYEDADDFMFLRQTAENILVNFPLENVLQDRLGFVNPQGASFTPDQLSRVDHCARFLGDNTNTAALSDAARALVHSLHRAERVQDMSAQLFDLCDPDIVRDIWKKSGVKIEIFHDVSKLKHCSTAYLLNPRVKSERMIVVYSAATAMHVVRLQWENWRDLIEQVHALGAPFDIVVKIPGFVSSSYQPGLHRCNSLGVRPEDYKPDKHDLERYLNILERFLLSPRGRLALQAGGVVARLARLIIPDSHLELTAEDVDVVTAEGHFRQGNTSVLFHRLTHAEEDLILGVYSIKMNQLNPMDPSGHQEKRVSWWPQAGAFFRSGLNVGWWTSDCERWFQEIMGEFRDGKAVVLNNSRWTRRLRGFNTSLKLAQNLDTVCADFLNASPETLQ</sequence>
<dbReference type="EMBL" id="JAWWNJ010000047">
    <property type="protein sequence ID" value="KAK7017772.1"/>
    <property type="molecule type" value="Genomic_DNA"/>
</dbReference>
<protein>
    <submittedName>
        <fullName evidence="2">Uncharacterized protein</fullName>
    </submittedName>
</protein>
<evidence type="ECO:0000313" key="2">
    <source>
        <dbReference type="EMBL" id="KAK7017772.1"/>
    </source>
</evidence>
<organism evidence="2 3">
    <name type="scientific">Favolaschia claudopus</name>
    <dbReference type="NCBI Taxonomy" id="2862362"/>
    <lineage>
        <taxon>Eukaryota</taxon>
        <taxon>Fungi</taxon>
        <taxon>Dikarya</taxon>
        <taxon>Basidiomycota</taxon>
        <taxon>Agaricomycotina</taxon>
        <taxon>Agaricomycetes</taxon>
        <taxon>Agaricomycetidae</taxon>
        <taxon>Agaricales</taxon>
        <taxon>Marasmiineae</taxon>
        <taxon>Mycenaceae</taxon>
        <taxon>Favolaschia</taxon>
    </lineage>
</organism>